<feature type="transmembrane region" description="Helical" evidence="8">
    <location>
        <begin position="23"/>
        <end position="43"/>
    </location>
</feature>
<evidence type="ECO:0000313" key="10">
    <source>
        <dbReference type="Proteomes" id="UP001232445"/>
    </source>
</evidence>
<evidence type="ECO:0000256" key="5">
    <source>
        <dbReference type="ARBA" id="ARBA00022989"/>
    </source>
</evidence>
<evidence type="ECO:0000313" key="9">
    <source>
        <dbReference type="EMBL" id="MDQ0337964.1"/>
    </source>
</evidence>
<accession>A0ABU0CNI4</accession>
<feature type="transmembrane region" description="Helical" evidence="8">
    <location>
        <begin position="74"/>
        <end position="92"/>
    </location>
</feature>
<feature type="transmembrane region" description="Helical" evidence="8">
    <location>
        <begin position="104"/>
        <end position="124"/>
    </location>
</feature>
<dbReference type="RefSeq" id="WP_307335548.1">
    <property type="nucleotide sequence ID" value="NZ_JAUSUQ010000002.1"/>
</dbReference>
<dbReference type="Gene3D" id="1.20.1300.10">
    <property type="entry name" value="Fumarate reductase/succinate dehydrogenase, transmembrane subunit"/>
    <property type="match status" value="1"/>
</dbReference>
<comment type="subcellular location">
    <subcellularLocation>
        <location evidence="1">Membrane</location>
    </subcellularLocation>
</comment>
<organism evidence="9 10">
    <name type="scientific">Caldalkalibacillus uzonensis</name>
    <dbReference type="NCBI Taxonomy" id="353224"/>
    <lineage>
        <taxon>Bacteria</taxon>
        <taxon>Bacillati</taxon>
        <taxon>Bacillota</taxon>
        <taxon>Bacilli</taxon>
        <taxon>Bacillales</taxon>
        <taxon>Bacillaceae</taxon>
        <taxon>Caldalkalibacillus</taxon>
    </lineage>
</organism>
<keyword evidence="2" id="KW-0349">Heme</keyword>
<evidence type="ECO:0000256" key="8">
    <source>
        <dbReference type="SAM" id="Phobius"/>
    </source>
</evidence>
<reference evidence="9 10" key="1">
    <citation type="submission" date="2023-07" db="EMBL/GenBank/DDBJ databases">
        <title>Genomic Encyclopedia of Type Strains, Phase IV (KMG-IV): sequencing the most valuable type-strain genomes for metagenomic binning, comparative biology and taxonomic classification.</title>
        <authorList>
            <person name="Goeker M."/>
        </authorList>
    </citation>
    <scope>NUCLEOTIDE SEQUENCE [LARGE SCALE GENOMIC DNA]</scope>
    <source>
        <strain evidence="9 10">DSM 17740</strain>
    </source>
</reference>
<evidence type="ECO:0000256" key="6">
    <source>
        <dbReference type="ARBA" id="ARBA00023004"/>
    </source>
</evidence>
<dbReference type="InterPro" id="IPR034804">
    <property type="entry name" value="SQR/QFR_C/D"/>
</dbReference>
<dbReference type="Proteomes" id="UP001232445">
    <property type="component" value="Unassembled WGS sequence"/>
</dbReference>
<keyword evidence="3 8" id="KW-0812">Transmembrane</keyword>
<keyword evidence="5 8" id="KW-1133">Transmembrane helix</keyword>
<sequence length="125" mass="14048">MVSPRSRTSVETGREFKISQKPFVGYIAWLIQRITALMLLILLPLKIYSGYAMIGKLPGGSVIAALHISPLIDAILLFAVIFHALYGIRVMCIDIGWVKDNRDVFMSFTIIGTFLFALSFFFMVL</sequence>
<keyword evidence="4" id="KW-0479">Metal-binding</keyword>
<evidence type="ECO:0000256" key="2">
    <source>
        <dbReference type="ARBA" id="ARBA00022617"/>
    </source>
</evidence>
<evidence type="ECO:0000256" key="1">
    <source>
        <dbReference type="ARBA" id="ARBA00004370"/>
    </source>
</evidence>
<dbReference type="EMBL" id="JAUSUQ010000002">
    <property type="protein sequence ID" value="MDQ0337964.1"/>
    <property type="molecule type" value="Genomic_DNA"/>
</dbReference>
<name>A0ABU0CNI4_9BACI</name>
<keyword evidence="10" id="KW-1185">Reference proteome</keyword>
<dbReference type="SUPFAM" id="SSF81343">
    <property type="entry name" value="Fumarate reductase respiratory complex transmembrane subunits"/>
    <property type="match status" value="1"/>
</dbReference>
<evidence type="ECO:0000256" key="3">
    <source>
        <dbReference type="ARBA" id="ARBA00022692"/>
    </source>
</evidence>
<dbReference type="InterPro" id="IPR000701">
    <property type="entry name" value="SuccDH_FuR_B_TM-su"/>
</dbReference>
<comment type="caution">
    <text evidence="9">The sequence shown here is derived from an EMBL/GenBank/DDBJ whole genome shotgun (WGS) entry which is preliminary data.</text>
</comment>
<gene>
    <name evidence="9" type="ORF">J2S00_000747</name>
</gene>
<keyword evidence="7 8" id="KW-0472">Membrane</keyword>
<keyword evidence="6" id="KW-0408">Iron</keyword>
<evidence type="ECO:0000256" key="4">
    <source>
        <dbReference type="ARBA" id="ARBA00022723"/>
    </source>
</evidence>
<proteinExistence type="predicted"/>
<dbReference type="Pfam" id="PF01127">
    <property type="entry name" value="Sdh_cyt"/>
    <property type="match status" value="1"/>
</dbReference>
<protein>
    <submittedName>
        <fullName evidence="9">Succinate dehydrogenase/fumarate reductase cytochrome b subunit</fullName>
    </submittedName>
</protein>
<evidence type="ECO:0000256" key="7">
    <source>
        <dbReference type="ARBA" id="ARBA00023136"/>
    </source>
</evidence>